<keyword evidence="3" id="KW-0747">Spliceosome</keyword>
<evidence type="ECO:0000259" key="10">
    <source>
        <dbReference type="PROSITE" id="PS51194"/>
    </source>
</evidence>
<dbReference type="CDD" id="cd18791">
    <property type="entry name" value="SF2_C_RHA"/>
    <property type="match status" value="1"/>
</dbReference>
<accession>A0A673B4T1</accession>
<evidence type="ECO:0000256" key="4">
    <source>
        <dbReference type="ARBA" id="ARBA00022741"/>
    </source>
</evidence>
<dbReference type="GO" id="GO:0003723">
    <property type="term" value="F:RNA binding"/>
    <property type="evidence" value="ECO:0007669"/>
    <property type="project" value="TreeGrafter"/>
</dbReference>
<dbReference type="PANTHER" id="PTHR18934:SF85">
    <property type="entry name" value="ATP-DEPENDENT RNA HELICASE DHX8"/>
    <property type="match status" value="1"/>
</dbReference>
<feature type="domain" description="Helicase C-terminal" evidence="10">
    <location>
        <begin position="1"/>
        <end position="119"/>
    </location>
</feature>
<keyword evidence="7" id="KW-0067">ATP-binding</keyword>
<evidence type="ECO:0000256" key="9">
    <source>
        <dbReference type="ARBA" id="ARBA00047984"/>
    </source>
</evidence>
<dbReference type="InterPro" id="IPR001650">
    <property type="entry name" value="Helicase_C-like"/>
</dbReference>
<dbReference type="GO" id="GO:0005524">
    <property type="term" value="F:ATP binding"/>
    <property type="evidence" value="ECO:0007669"/>
    <property type="project" value="UniProtKB-KW"/>
</dbReference>
<evidence type="ECO:0000256" key="1">
    <source>
        <dbReference type="ARBA" id="ARBA00012552"/>
    </source>
</evidence>
<keyword evidence="12" id="KW-1185">Reference proteome</keyword>
<protein>
    <recommendedName>
        <fullName evidence="1">RNA helicase</fullName>
        <ecNumber evidence="1">3.6.4.13</ecNumber>
    </recommendedName>
</protein>
<organism evidence="11 12">
    <name type="scientific">Sphaeramia orbicularis</name>
    <name type="common">orbiculate cardinalfish</name>
    <dbReference type="NCBI Taxonomy" id="375764"/>
    <lineage>
        <taxon>Eukaryota</taxon>
        <taxon>Metazoa</taxon>
        <taxon>Chordata</taxon>
        <taxon>Craniata</taxon>
        <taxon>Vertebrata</taxon>
        <taxon>Euteleostomi</taxon>
        <taxon>Actinopterygii</taxon>
        <taxon>Neopterygii</taxon>
        <taxon>Teleostei</taxon>
        <taxon>Neoteleostei</taxon>
        <taxon>Acanthomorphata</taxon>
        <taxon>Gobiaria</taxon>
        <taxon>Kurtiformes</taxon>
        <taxon>Apogonoidei</taxon>
        <taxon>Apogonidae</taxon>
        <taxon>Apogoninae</taxon>
        <taxon>Sphaeramia</taxon>
    </lineage>
</organism>
<dbReference type="SUPFAM" id="SSF52540">
    <property type="entry name" value="P-loop containing nucleoside triphosphate hydrolases"/>
    <property type="match status" value="1"/>
</dbReference>
<keyword evidence="4" id="KW-0547">Nucleotide-binding</keyword>
<dbReference type="InterPro" id="IPR007502">
    <property type="entry name" value="Helicase-assoc_dom"/>
</dbReference>
<proteinExistence type="predicted"/>
<reference evidence="11" key="3">
    <citation type="submission" date="2025-09" db="UniProtKB">
        <authorList>
            <consortium name="Ensembl"/>
        </authorList>
    </citation>
    <scope>IDENTIFICATION</scope>
</reference>
<dbReference type="Pfam" id="PF21010">
    <property type="entry name" value="HA2_C"/>
    <property type="match status" value="1"/>
</dbReference>
<reference evidence="11" key="2">
    <citation type="submission" date="2025-08" db="UniProtKB">
        <authorList>
            <consortium name="Ensembl"/>
        </authorList>
    </citation>
    <scope>IDENTIFICATION</scope>
</reference>
<evidence type="ECO:0000256" key="5">
    <source>
        <dbReference type="ARBA" id="ARBA00022801"/>
    </source>
</evidence>
<dbReference type="FunFam" id="3.40.50.300:FF:003016">
    <property type="entry name" value="DEAH-box helicase 9"/>
    <property type="match status" value="1"/>
</dbReference>
<evidence type="ECO:0000313" key="11">
    <source>
        <dbReference type="Ensembl" id="ENSSORP00005035687.1"/>
    </source>
</evidence>
<dbReference type="AlphaFoldDB" id="A0A673B4T1"/>
<name>A0A673B4T1_9TELE</name>
<keyword evidence="6" id="KW-0347">Helicase</keyword>
<sequence>SEIQTRIFNPAPPGSRKVVLATNIAETSLTIGGIYYVVDQGFLKEIVYNSKTGVDQLVVTPISQAQAKQRSGQAGRTGPGKCYGLYTERAYRNERLNTNTPEIQRTNLASTVLLLKATGINDLLAFDFMDAPPVETMITAMEQLHTLGALDNEGLLTRLGRRMAEFHLEPMLCKILIMSIHLACSEEMLTIVSLLSDKQAHADQKKAKFFQSQGDHFTLLAVYNSWKDNKYSDPWCFENFIQACSLKRAPDICKQMLNIMDRYSVFTVQLTFNNCLSFSTPGLGVLLLHRIIKLSGLTIKKKKPHCRHCRLVYHELVLTTKEYMREVIHY</sequence>
<dbReference type="InterPro" id="IPR027417">
    <property type="entry name" value="P-loop_NTPase"/>
</dbReference>
<dbReference type="Gene3D" id="1.20.120.1080">
    <property type="match status" value="1"/>
</dbReference>
<dbReference type="Gene3D" id="3.40.50.300">
    <property type="entry name" value="P-loop containing nucleotide triphosphate hydrolases"/>
    <property type="match status" value="1"/>
</dbReference>
<comment type="catalytic activity">
    <reaction evidence="9">
        <text>ATP + H2O = ADP + phosphate + H(+)</text>
        <dbReference type="Rhea" id="RHEA:13065"/>
        <dbReference type="ChEBI" id="CHEBI:15377"/>
        <dbReference type="ChEBI" id="CHEBI:15378"/>
        <dbReference type="ChEBI" id="CHEBI:30616"/>
        <dbReference type="ChEBI" id="CHEBI:43474"/>
        <dbReference type="ChEBI" id="CHEBI:456216"/>
        <dbReference type="EC" id="3.6.4.13"/>
    </reaction>
</comment>
<evidence type="ECO:0000256" key="3">
    <source>
        <dbReference type="ARBA" id="ARBA00022728"/>
    </source>
</evidence>
<dbReference type="GO" id="GO:0003724">
    <property type="term" value="F:RNA helicase activity"/>
    <property type="evidence" value="ECO:0007669"/>
    <property type="project" value="UniProtKB-EC"/>
</dbReference>
<dbReference type="GO" id="GO:0016787">
    <property type="term" value="F:hydrolase activity"/>
    <property type="evidence" value="ECO:0007669"/>
    <property type="project" value="UniProtKB-KW"/>
</dbReference>
<evidence type="ECO:0000256" key="8">
    <source>
        <dbReference type="ARBA" id="ARBA00023187"/>
    </source>
</evidence>
<dbReference type="FunFam" id="1.20.120.1080:FF:000001">
    <property type="entry name" value="Pre-mRNA-splicing factor ATP-dependent RNA helicase"/>
    <property type="match status" value="1"/>
</dbReference>
<dbReference type="Pfam" id="PF04408">
    <property type="entry name" value="WHD_HA2"/>
    <property type="match status" value="1"/>
</dbReference>
<dbReference type="GO" id="GO:0071013">
    <property type="term" value="C:catalytic step 2 spliceosome"/>
    <property type="evidence" value="ECO:0007669"/>
    <property type="project" value="TreeGrafter"/>
</dbReference>
<dbReference type="Ensembl" id="ENSSORT00005036642.1">
    <property type="protein sequence ID" value="ENSSORP00005035687.1"/>
    <property type="gene ID" value="ENSSORG00005016850.1"/>
</dbReference>
<keyword evidence="8" id="KW-0508">mRNA splicing</keyword>
<dbReference type="PANTHER" id="PTHR18934">
    <property type="entry name" value="ATP-DEPENDENT RNA HELICASE"/>
    <property type="match status" value="1"/>
</dbReference>
<dbReference type="Proteomes" id="UP000472271">
    <property type="component" value="Chromosome 19"/>
</dbReference>
<dbReference type="SMART" id="SM00847">
    <property type="entry name" value="HA2"/>
    <property type="match status" value="1"/>
</dbReference>
<dbReference type="GO" id="GO:0000390">
    <property type="term" value="P:spliceosomal complex disassembly"/>
    <property type="evidence" value="ECO:0007669"/>
    <property type="project" value="TreeGrafter"/>
</dbReference>
<evidence type="ECO:0000313" key="12">
    <source>
        <dbReference type="Proteomes" id="UP000472271"/>
    </source>
</evidence>
<dbReference type="InterPro" id="IPR048333">
    <property type="entry name" value="HA2_WH"/>
</dbReference>
<dbReference type="EC" id="3.6.4.13" evidence="1"/>
<dbReference type="PROSITE" id="PS51194">
    <property type="entry name" value="HELICASE_CTER"/>
    <property type="match status" value="1"/>
</dbReference>
<keyword evidence="2" id="KW-0507">mRNA processing</keyword>
<keyword evidence="5" id="KW-0378">Hydrolase</keyword>
<evidence type="ECO:0000256" key="7">
    <source>
        <dbReference type="ARBA" id="ARBA00022840"/>
    </source>
</evidence>
<evidence type="ECO:0000256" key="6">
    <source>
        <dbReference type="ARBA" id="ARBA00022806"/>
    </source>
</evidence>
<evidence type="ECO:0000256" key="2">
    <source>
        <dbReference type="ARBA" id="ARBA00022664"/>
    </source>
</evidence>
<dbReference type="InParanoid" id="A0A673B4T1"/>
<reference evidence="11" key="1">
    <citation type="submission" date="2019-06" db="EMBL/GenBank/DDBJ databases">
        <authorList>
            <consortium name="Wellcome Sanger Institute Data Sharing"/>
        </authorList>
    </citation>
    <scope>NUCLEOTIDE SEQUENCE [LARGE SCALE GENOMIC DNA]</scope>
</reference>